<protein>
    <submittedName>
        <fullName evidence="8">Clavaminate synthase family protein</fullName>
    </submittedName>
</protein>
<dbReference type="PIRSF" id="PIRSF019543">
    <property type="entry name" value="Clavaminate_syn"/>
    <property type="match status" value="1"/>
</dbReference>
<keyword evidence="9" id="KW-1185">Reference proteome</keyword>
<dbReference type="EMBL" id="BAAANN010000091">
    <property type="protein sequence ID" value="GAA1994963.1"/>
    <property type="molecule type" value="Genomic_DNA"/>
</dbReference>
<keyword evidence="5" id="KW-0408">Iron</keyword>
<gene>
    <name evidence="8" type="ORF">GCM10009754_87780</name>
</gene>
<evidence type="ECO:0000313" key="8">
    <source>
        <dbReference type="EMBL" id="GAA1994963.1"/>
    </source>
</evidence>
<comment type="cofactor">
    <cofactor evidence="1">
        <name>Fe(2+)</name>
        <dbReference type="ChEBI" id="CHEBI:29033"/>
    </cofactor>
</comment>
<dbReference type="InterPro" id="IPR050411">
    <property type="entry name" value="AlphaKG_dependent_hydroxylases"/>
</dbReference>
<dbReference type="Gene3D" id="3.60.130.10">
    <property type="entry name" value="Clavaminate synthase-like"/>
    <property type="match status" value="1"/>
</dbReference>
<evidence type="ECO:0000313" key="9">
    <source>
        <dbReference type="Proteomes" id="UP001501116"/>
    </source>
</evidence>
<sequence>MLTVQLRQDELEQVSEIVGDLAKTYQSVESPDFQREARTYADELPRALRRAVHGFRSAEAHGALVLTGFPVDDGAIGPTPEDWKRERVPSPTLTQDIVFFLVSSLLGEPIGWATQQAGRVMHDIFPVKAHEHEQIGSGSAQLLTWHTEDAYHPLRTDYLGLMCMRNHDKVETTMADIDDVALDAETRAVLSEEKFHILPDKSHRAQNGSGIQAGDPRAAELQRRSYERVEQLLAEPESVAILFGDPASPYLRIDPYFMQGAQGEKQQEALEKIEAAIDAAMTDVVLAPGDICFIDNYRVVHGRKPFQARFDGTDRWLRRLNIARDLRKSRGSRLGAESRVIY</sequence>
<dbReference type="InterPro" id="IPR014503">
    <property type="entry name" value="Clavaminate_syn-like"/>
</dbReference>
<feature type="domain" description="TauD/TfdA-like" evidence="7">
    <location>
        <begin position="53"/>
        <end position="320"/>
    </location>
</feature>
<keyword evidence="3" id="KW-0479">Metal-binding</keyword>
<evidence type="ECO:0000256" key="1">
    <source>
        <dbReference type="ARBA" id="ARBA00001954"/>
    </source>
</evidence>
<reference evidence="9" key="1">
    <citation type="journal article" date="2019" name="Int. J. Syst. Evol. Microbiol.">
        <title>The Global Catalogue of Microorganisms (GCM) 10K type strain sequencing project: providing services to taxonomists for standard genome sequencing and annotation.</title>
        <authorList>
            <consortium name="The Broad Institute Genomics Platform"/>
            <consortium name="The Broad Institute Genome Sequencing Center for Infectious Disease"/>
            <person name="Wu L."/>
            <person name="Ma J."/>
        </authorList>
    </citation>
    <scope>NUCLEOTIDE SEQUENCE [LARGE SCALE GENOMIC DNA]</scope>
    <source>
        <strain evidence="9">JCM 14545</strain>
    </source>
</reference>
<name>A0ABP5ED56_9PSEU</name>
<dbReference type="InterPro" id="IPR053447">
    <property type="entry name" value="Alpha-KG_dependent_hydroxylase"/>
</dbReference>
<accession>A0ABP5ED56</accession>
<dbReference type="PANTHER" id="PTHR10696">
    <property type="entry name" value="GAMMA-BUTYROBETAINE HYDROXYLASE-RELATED"/>
    <property type="match status" value="1"/>
</dbReference>
<dbReference type="NCBIfam" id="NF041363">
    <property type="entry name" value="GntD_guanitoxin"/>
    <property type="match status" value="1"/>
</dbReference>
<dbReference type="Proteomes" id="UP001501116">
    <property type="component" value="Unassembled WGS sequence"/>
</dbReference>
<evidence type="ECO:0000256" key="3">
    <source>
        <dbReference type="ARBA" id="ARBA00022723"/>
    </source>
</evidence>
<dbReference type="Pfam" id="PF02668">
    <property type="entry name" value="TauD"/>
    <property type="match status" value="1"/>
</dbReference>
<proteinExistence type="inferred from homology"/>
<evidence type="ECO:0000256" key="6">
    <source>
        <dbReference type="ARBA" id="ARBA00023194"/>
    </source>
</evidence>
<dbReference type="SUPFAM" id="SSF51197">
    <property type="entry name" value="Clavaminate synthase-like"/>
    <property type="match status" value="1"/>
</dbReference>
<comment type="similarity">
    <text evidence="2">Belongs to the clavaminate synthase family.</text>
</comment>
<evidence type="ECO:0000256" key="5">
    <source>
        <dbReference type="ARBA" id="ARBA00023004"/>
    </source>
</evidence>
<dbReference type="PANTHER" id="PTHR10696:SF56">
    <property type="entry name" value="TAUD_TFDA-LIKE DOMAIN-CONTAINING PROTEIN"/>
    <property type="match status" value="1"/>
</dbReference>
<dbReference type="InterPro" id="IPR042098">
    <property type="entry name" value="TauD-like_sf"/>
</dbReference>
<comment type="caution">
    <text evidence="8">The sequence shown here is derived from an EMBL/GenBank/DDBJ whole genome shotgun (WGS) entry which is preliminary data.</text>
</comment>
<organism evidence="8 9">
    <name type="scientific">Amycolatopsis minnesotensis</name>
    <dbReference type="NCBI Taxonomy" id="337894"/>
    <lineage>
        <taxon>Bacteria</taxon>
        <taxon>Bacillati</taxon>
        <taxon>Actinomycetota</taxon>
        <taxon>Actinomycetes</taxon>
        <taxon>Pseudonocardiales</taxon>
        <taxon>Pseudonocardiaceae</taxon>
        <taxon>Amycolatopsis</taxon>
    </lineage>
</organism>
<keyword evidence="4" id="KW-0560">Oxidoreductase</keyword>
<evidence type="ECO:0000256" key="2">
    <source>
        <dbReference type="ARBA" id="ARBA00008425"/>
    </source>
</evidence>
<keyword evidence="6" id="KW-0045">Antibiotic biosynthesis</keyword>
<evidence type="ECO:0000256" key="4">
    <source>
        <dbReference type="ARBA" id="ARBA00023002"/>
    </source>
</evidence>
<evidence type="ECO:0000259" key="7">
    <source>
        <dbReference type="Pfam" id="PF02668"/>
    </source>
</evidence>
<dbReference type="InterPro" id="IPR003819">
    <property type="entry name" value="TauD/TfdA-like"/>
</dbReference>